<dbReference type="Proteomes" id="UP001159937">
    <property type="component" value="Unassembled WGS sequence"/>
</dbReference>
<organism evidence="1 2">
    <name type="scientific">Klebsiella michiganensis</name>
    <dbReference type="NCBI Taxonomy" id="1134687"/>
    <lineage>
        <taxon>Bacteria</taxon>
        <taxon>Pseudomonadati</taxon>
        <taxon>Pseudomonadota</taxon>
        <taxon>Gammaproteobacteria</taxon>
        <taxon>Enterobacterales</taxon>
        <taxon>Enterobacteriaceae</taxon>
        <taxon>Klebsiella/Raoultella group</taxon>
        <taxon>Klebsiella</taxon>
    </lineage>
</organism>
<reference evidence="1" key="1">
    <citation type="submission" date="2022-09" db="EMBL/GenBank/DDBJ databases">
        <title>Intensive care unit water sources are persistently colonized with multi-drug resistant bacteria and are the site of extensive horizontal gene transfer of antibiotic resistance genes.</title>
        <authorList>
            <person name="Diorio-Toth L."/>
        </authorList>
    </citation>
    <scope>NUCLEOTIDE SEQUENCE</scope>
    <source>
        <strain evidence="1">GD03918</strain>
    </source>
</reference>
<accession>A0AAJ1NWU6</accession>
<protein>
    <submittedName>
        <fullName evidence="1">Uncharacterized protein</fullName>
    </submittedName>
</protein>
<name>A0AAJ1NWU6_9ENTR</name>
<evidence type="ECO:0000313" key="2">
    <source>
        <dbReference type="Proteomes" id="UP001159937"/>
    </source>
</evidence>
<evidence type="ECO:0000313" key="1">
    <source>
        <dbReference type="EMBL" id="MDH0966962.1"/>
    </source>
</evidence>
<comment type="caution">
    <text evidence="1">The sequence shown here is derived from an EMBL/GenBank/DDBJ whole genome shotgun (WGS) entry which is preliminary data.</text>
</comment>
<dbReference type="AlphaFoldDB" id="A0AAJ1NWU6"/>
<sequence length="80" mass="8867">MSQEFPHKACRELVGVAHDLYISGNPVDRMLAVMALTLDPGEGISRTAESILEDLKQDKDPDVNQLANYIASITQLMPRK</sequence>
<dbReference type="EMBL" id="JAOCBF010000073">
    <property type="protein sequence ID" value="MDH0966962.1"/>
    <property type="molecule type" value="Genomic_DNA"/>
</dbReference>
<proteinExistence type="predicted"/>
<gene>
    <name evidence="1" type="ORF">N5C89_29425</name>
</gene>
<dbReference type="RefSeq" id="WP_279944966.1">
    <property type="nucleotide sequence ID" value="NZ_JAOCBF010000073.1"/>
</dbReference>